<dbReference type="Gene3D" id="3.60.20.10">
    <property type="entry name" value="Glutamine Phosphoribosylpyrophosphate, subunit 1, domain 1"/>
    <property type="match status" value="1"/>
</dbReference>
<dbReference type="AlphaFoldDB" id="B7KG96"/>
<dbReference type="EC" id="6.3.5.4" evidence="2"/>
<sequence length="620" mass="71879">MNLFLIAWNLPNDRINFVLSELYNMRKVYPLLDPETLWSFGQGTGVFAASIHTANDTVAPRVYVKHNDTQVVFYDGCLVDCTDRFQAHNAQALLEYWDELPSSLEGQFVAIKVSKNPQSLEIVNDALGMYPVYYLRQGNTYLLSNSAFLLNRISDESELDPLGVSLFLSWGWVGSDRTLHRNIRVIPGGQHWKWDTNFTEPKRTTYFDRTRLAHLDHKKLTPTDIEELADKLLQNCQHLSQNFSPLECPITAGRDSRLLTSLLIRGNINAQFFTRGISDNIDVQIGTQIARHFNLSHTLSSTTAKYVIDDWEETSQQWVQQNNGMVSLAHFAEQPLQLDRLGVQLSGAGGEIARGAYNSPGFLLQNHSIDCIGQYLTRRVMKKRHELLHQQTITIAQNYLQDFVKQVIEEGFSPMDVPDVFYTYERVRRWAGISHLFNRNQHRDVFAPLCTRPFIEKAFSMSAHHRYTQLLHYQLISFLEPKLHHLPIEKSWPAQHPLINYLSKFLSRKFQKLQRKTGIPRKSIITSQDEKWGWLESKRLYIRELCLDQSRSSQLWDFIDRAKFERMISSEINPLIRQPIQLTLWDIATLFEYTQSLILKDVEKVLTQSQTFYEILPLAG</sequence>
<evidence type="ECO:0000313" key="5">
    <source>
        <dbReference type="EMBL" id="ACK70567.1"/>
    </source>
</evidence>
<keyword evidence="3" id="KW-0061">Asparagine biosynthesis</keyword>
<gene>
    <name evidence="5" type="ordered locus">PCC7424_2140</name>
</gene>
<proteinExistence type="predicted"/>
<dbReference type="GO" id="GO:0004066">
    <property type="term" value="F:asparagine synthase (glutamine-hydrolyzing) activity"/>
    <property type="evidence" value="ECO:0007669"/>
    <property type="project" value="UniProtKB-EC"/>
</dbReference>
<dbReference type="HOGENOM" id="CLU_456942_0_0_3"/>
<dbReference type="GO" id="GO:0006529">
    <property type="term" value="P:asparagine biosynthetic process"/>
    <property type="evidence" value="ECO:0007669"/>
    <property type="project" value="UniProtKB-KW"/>
</dbReference>
<evidence type="ECO:0000256" key="1">
    <source>
        <dbReference type="ARBA" id="ARBA00005187"/>
    </source>
</evidence>
<dbReference type="PANTHER" id="PTHR43284:SF1">
    <property type="entry name" value="ASPARAGINE SYNTHETASE"/>
    <property type="match status" value="1"/>
</dbReference>
<keyword evidence="6" id="KW-1185">Reference proteome</keyword>
<evidence type="ECO:0000256" key="4">
    <source>
        <dbReference type="ARBA" id="ARBA00048741"/>
    </source>
</evidence>
<comment type="pathway">
    <text evidence="1">Amino-acid biosynthesis; L-asparagine biosynthesis; L-asparagine from L-aspartate (L-Gln route): step 1/1.</text>
</comment>
<protein>
    <recommendedName>
        <fullName evidence="2">asparagine synthase (glutamine-hydrolyzing)</fullName>
        <ecNumber evidence="2">6.3.5.4</ecNumber>
    </recommendedName>
</protein>
<evidence type="ECO:0000313" key="6">
    <source>
        <dbReference type="Proteomes" id="UP000002384"/>
    </source>
</evidence>
<dbReference type="InterPro" id="IPR051786">
    <property type="entry name" value="ASN_synthetase/amidase"/>
</dbReference>
<dbReference type="PANTHER" id="PTHR43284">
    <property type="entry name" value="ASPARAGINE SYNTHETASE (GLUTAMINE-HYDROLYZING)"/>
    <property type="match status" value="1"/>
</dbReference>
<dbReference type="EMBL" id="CP001291">
    <property type="protein sequence ID" value="ACK70567.1"/>
    <property type="molecule type" value="Genomic_DNA"/>
</dbReference>
<dbReference type="STRING" id="65393.PCC7424_2140"/>
<reference evidence="6" key="1">
    <citation type="journal article" date="2011" name="MBio">
        <title>Novel metabolic attributes of the genus Cyanothece, comprising a group of unicellular nitrogen-fixing Cyanobacteria.</title>
        <authorList>
            <person name="Bandyopadhyay A."/>
            <person name="Elvitigala T."/>
            <person name="Welsh E."/>
            <person name="Stockel J."/>
            <person name="Liberton M."/>
            <person name="Min H."/>
            <person name="Sherman L.A."/>
            <person name="Pakrasi H.B."/>
        </authorList>
    </citation>
    <scope>NUCLEOTIDE SEQUENCE [LARGE SCALE GENOMIC DNA]</scope>
    <source>
        <strain evidence="6">PCC 7424</strain>
    </source>
</reference>
<dbReference type="KEGG" id="cyc:PCC7424_2140"/>
<dbReference type="Proteomes" id="UP000002384">
    <property type="component" value="Chromosome"/>
</dbReference>
<dbReference type="Gene3D" id="3.40.50.620">
    <property type="entry name" value="HUPs"/>
    <property type="match status" value="1"/>
</dbReference>
<dbReference type="InterPro" id="IPR014729">
    <property type="entry name" value="Rossmann-like_a/b/a_fold"/>
</dbReference>
<accession>B7KG96</accession>
<name>B7KG96_GLOC7</name>
<evidence type="ECO:0000256" key="3">
    <source>
        <dbReference type="ARBA" id="ARBA00022888"/>
    </source>
</evidence>
<keyword evidence="3" id="KW-0028">Amino-acid biosynthesis</keyword>
<evidence type="ECO:0000256" key="2">
    <source>
        <dbReference type="ARBA" id="ARBA00012737"/>
    </source>
</evidence>
<organism evidence="5 6">
    <name type="scientific">Gloeothece citriformis (strain PCC 7424)</name>
    <name type="common">Cyanothece sp. (strain PCC 7424)</name>
    <dbReference type="NCBI Taxonomy" id="65393"/>
    <lineage>
        <taxon>Bacteria</taxon>
        <taxon>Bacillati</taxon>
        <taxon>Cyanobacteriota</taxon>
        <taxon>Cyanophyceae</taxon>
        <taxon>Oscillatoriophycideae</taxon>
        <taxon>Chroococcales</taxon>
        <taxon>Aphanothecaceae</taxon>
        <taxon>Gloeothece</taxon>
        <taxon>Gloeothece citriformis</taxon>
    </lineage>
</organism>
<comment type="catalytic activity">
    <reaction evidence="4">
        <text>L-aspartate + L-glutamine + ATP + H2O = L-asparagine + L-glutamate + AMP + diphosphate + H(+)</text>
        <dbReference type="Rhea" id="RHEA:12228"/>
        <dbReference type="ChEBI" id="CHEBI:15377"/>
        <dbReference type="ChEBI" id="CHEBI:15378"/>
        <dbReference type="ChEBI" id="CHEBI:29985"/>
        <dbReference type="ChEBI" id="CHEBI:29991"/>
        <dbReference type="ChEBI" id="CHEBI:30616"/>
        <dbReference type="ChEBI" id="CHEBI:33019"/>
        <dbReference type="ChEBI" id="CHEBI:58048"/>
        <dbReference type="ChEBI" id="CHEBI:58359"/>
        <dbReference type="ChEBI" id="CHEBI:456215"/>
        <dbReference type="EC" id="6.3.5.4"/>
    </reaction>
</comment>
<dbReference type="SUPFAM" id="SSF56235">
    <property type="entry name" value="N-terminal nucleophile aminohydrolases (Ntn hydrolases)"/>
    <property type="match status" value="1"/>
</dbReference>
<dbReference type="SUPFAM" id="SSF52402">
    <property type="entry name" value="Adenine nucleotide alpha hydrolases-like"/>
    <property type="match status" value="1"/>
</dbReference>
<dbReference type="eggNOG" id="COG0367">
    <property type="taxonomic scope" value="Bacteria"/>
</dbReference>
<dbReference type="InterPro" id="IPR029055">
    <property type="entry name" value="Ntn_hydrolases_N"/>
</dbReference>